<comment type="subunit">
    <text evidence="13">Monomer.</text>
</comment>
<evidence type="ECO:0000256" key="10">
    <source>
        <dbReference type="ARBA" id="ARBA00068570"/>
    </source>
</evidence>
<dbReference type="STRING" id="596152.DesU5LDRAFT_1577"/>
<dbReference type="InterPro" id="IPR006638">
    <property type="entry name" value="Elp3/MiaA/NifB-like_rSAM"/>
</dbReference>
<dbReference type="GO" id="GO:0035597">
    <property type="term" value="F:tRNA-2-methylthio-N(6)-dimethylallyladenosine(37) synthase activity"/>
    <property type="evidence" value="ECO:0007669"/>
    <property type="project" value="UniProtKB-EC"/>
</dbReference>
<comment type="cofactor">
    <cofactor evidence="13">
        <name>[4Fe-4S] cluster</name>
        <dbReference type="ChEBI" id="CHEBI:49883"/>
    </cofactor>
    <text evidence="13">Binds 2 [4Fe-4S] clusters. One cluster is coordinated with 3 cysteines and an exchangeable S-adenosyl-L-methionine.</text>
</comment>
<dbReference type="HAMAP" id="MF_01864">
    <property type="entry name" value="tRNA_metthiotr_MiaB"/>
    <property type="match status" value="1"/>
</dbReference>
<protein>
    <recommendedName>
        <fullName evidence="10 13">tRNA-2-methylthio-N(6)-dimethylallyladenosine synthase</fullName>
        <ecNumber evidence="9 13">2.8.4.3</ecNumber>
    </recommendedName>
    <alternativeName>
        <fullName evidence="12 13">(Dimethylallyl)adenosine tRNA methylthiotransferase MiaB</fullName>
    </alternativeName>
    <alternativeName>
        <fullName evidence="11 13">tRNA-i(6)A37 methylthiotransferase</fullName>
    </alternativeName>
</protein>
<evidence type="ECO:0000256" key="4">
    <source>
        <dbReference type="ARBA" id="ARBA00022679"/>
    </source>
</evidence>
<dbReference type="InterPro" id="IPR038135">
    <property type="entry name" value="Methylthiotransferase_N_sf"/>
</dbReference>
<keyword evidence="7 13" id="KW-0408">Iron</keyword>
<dbReference type="NCBIfam" id="TIGR00089">
    <property type="entry name" value="MiaB/RimO family radical SAM methylthiotransferase"/>
    <property type="match status" value="1"/>
</dbReference>
<dbReference type="HOGENOM" id="CLU_018697_2_0_7"/>
<comment type="similarity">
    <text evidence="13">Belongs to the methylthiotransferase family. MiaB subfamily.</text>
</comment>
<evidence type="ECO:0000256" key="9">
    <source>
        <dbReference type="ARBA" id="ARBA00033765"/>
    </source>
</evidence>
<feature type="binding site" evidence="13">
    <location>
        <position position="229"/>
    </location>
    <ligand>
        <name>[4Fe-4S] cluster</name>
        <dbReference type="ChEBI" id="CHEBI:49883"/>
        <label>2</label>
        <note>4Fe-4S-S-AdoMet</note>
    </ligand>
</feature>
<evidence type="ECO:0000256" key="6">
    <source>
        <dbReference type="ARBA" id="ARBA00022723"/>
    </source>
</evidence>
<feature type="binding site" evidence="13">
    <location>
        <position position="146"/>
    </location>
    <ligand>
        <name>[4Fe-4S] cluster</name>
        <dbReference type="ChEBI" id="CHEBI:49883"/>
        <label>1</label>
    </ligand>
</feature>
<dbReference type="InterPro" id="IPR002792">
    <property type="entry name" value="TRAM_dom"/>
</dbReference>
<gene>
    <name evidence="13" type="primary">miaB</name>
    <name evidence="17" type="ORF">DesU5LDRAFT_1577</name>
</gene>
<dbReference type="PROSITE" id="PS51918">
    <property type="entry name" value="RADICAL_SAM"/>
    <property type="match status" value="1"/>
</dbReference>
<dbReference type="eggNOG" id="COG0621">
    <property type="taxonomic scope" value="Bacteria"/>
</dbReference>
<dbReference type="Gene3D" id="3.80.30.20">
    <property type="entry name" value="tm_1862 like domain"/>
    <property type="match status" value="1"/>
</dbReference>
<sequence length="513" mass="55929">MRLRSRPLLRFSSNASPSASTLESRFLVTAKGLPRARRKGKKRHTAGGPAVPLPFTAGRSCIILLSAMKFHVITMGCQMNVGDGDWLARSLKTTGFTPAPEHEADLFILFTCSVREKPEQKVASELGRIADRHRDNPNAFVAVGGCVAQQLGTSLWRRFPMVRLVFGTDGIAAAPRALARLAEEPGLRLSLLDFTETYPERDQSWPEDKLPPRAFVSIMQGCDNYCAYCIVPFVRGRQKSRGAAAVVEECRNLAARGVREVTLLGQNVNSYGLDDSGDGTSFARLLDAVAAVPGIARIRFTTSHPKDLSDDVIERFGSLPELCPALHLPVQSGSDRILKRMGRRYATADYRKLVAKLRRTRPDIALTTDLIVGFPGETEADFKETLALVREVRFESGFSFMYGDRPGTASERLEPKIVPELKAARLAELQTLLDAGLTASLAARVGTSAEILVEGPSRRDGAAGPSWRGRDPWGRIVNLPLPGHGDAAGTIVPARIVQAKKHSLIGEAEARDD</sequence>
<dbReference type="CDD" id="cd01335">
    <property type="entry name" value="Radical_SAM"/>
    <property type="match status" value="1"/>
</dbReference>
<dbReference type="InterPro" id="IPR013848">
    <property type="entry name" value="Methylthiotransferase_N"/>
</dbReference>
<feature type="binding site" evidence="13">
    <location>
        <position position="222"/>
    </location>
    <ligand>
        <name>[4Fe-4S] cluster</name>
        <dbReference type="ChEBI" id="CHEBI:49883"/>
        <label>2</label>
        <note>4Fe-4S-S-AdoMet</note>
    </ligand>
</feature>
<dbReference type="InterPro" id="IPR023404">
    <property type="entry name" value="rSAM_horseshoe"/>
</dbReference>
<dbReference type="SMART" id="SM00729">
    <property type="entry name" value="Elp3"/>
    <property type="match status" value="1"/>
</dbReference>
<dbReference type="FunFam" id="3.40.50.12160:FF:000003">
    <property type="entry name" value="CDK5 regulatory subunit-associated protein 1"/>
    <property type="match status" value="1"/>
</dbReference>
<organism evidence="17">
    <name type="scientific">Desulfovibrio sp. U5L</name>
    <dbReference type="NCBI Taxonomy" id="596152"/>
    <lineage>
        <taxon>Bacteria</taxon>
        <taxon>Pseudomonadati</taxon>
        <taxon>Thermodesulfobacteriota</taxon>
        <taxon>Desulfovibrionia</taxon>
        <taxon>Desulfovibrionales</taxon>
        <taxon>Desulfovibrionaceae</taxon>
        <taxon>Desulfovibrio</taxon>
    </lineage>
</organism>
<evidence type="ECO:0000256" key="2">
    <source>
        <dbReference type="ARBA" id="ARBA00022485"/>
    </source>
</evidence>
<dbReference type="SFLD" id="SFLDG01082">
    <property type="entry name" value="B12-binding_domain_containing"/>
    <property type="match status" value="1"/>
</dbReference>
<evidence type="ECO:0000256" key="13">
    <source>
        <dbReference type="HAMAP-Rule" id="MF_01864"/>
    </source>
</evidence>
<name>I2Q0F4_9BACT</name>
<dbReference type="PANTHER" id="PTHR43020">
    <property type="entry name" value="CDK5 REGULATORY SUBUNIT-ASSOCIATED PROTEIN 1"/>
    <property type="match status" value="1"/>
</dbReference>
<keyword evidence="5 13" id="KW-0949">S-adenosyl-L-methionine</keyword>
<feature type="domain" description="Radical SAM core" evidence="16">
    <location>
        <begin position="208"/>
        <end position="439"/>
    </location>
</feature>
<evidence type="ECO:0000256" key="8">
    <source>
        <dbReference type="ARBA" id="ARBA00023014"/>
    </source>
</evidence>
<evidence type="ECO:0000256" key="7">
    <source>
        <dbReference type="ARBA" id="ARBA00023004"/>
    </source>
</evidence>
<evidence type="ECO:0000256" key="5">
    <source>
        <dbReference type="ARBA" id="ARBA00022691"/>
    </source>
</evidence>
<feature type="binding site" evidence="13">
    <location>
        <position position="226"/>
    </location>
    <ligand>
        <name>[4Fe-4S] cluster</name>
        <dbReference type="ChEBI" id="CHEBI:49883"/>
        <label>2</label>
        <note>4Fe-4S-S-AdoMet</note>
    </ligand>
</feature>
<dbReference type="InterPro" id="IPR007197">
    <property type="entry name" value="rSAM"/>
</dbReference>
<dbReference type="NCBIfam" id="TIGR01574">
    <property type="entry name" value="miaB-methiolase"/>
    <property type="match status" value="1"/>
</dbReference>
<feature type="binding site" evidence="13">
    <location>
        <position position="112"/>
    </location>
    <ligand>
        <name>[4Fe-4S] cluster</name>
        <dbReference type="ChEBI" id="CHEBI:49883"/>
        <label>1</label>
    </ligand>
</feature>
<dbReference type="EC" id="2.8.4.3" evidence="9 13"/>
<dbReference type="Pfam" id="PF04055">
    <property type="entry name" value="Radical_SAM"/>
    <property type="match status" value="1"/>
</dbReference>
<evidence type="ECO:0000256" key="11">
    <source>
        <dbReference type="ARBA" id="ARBA00080698"/>
    </source>
</evidence>
<evidence type="ECO:0000259" key="15">
    <source>
        <dbReference type="PROSITE" id="PS51449"/>
    </source>
</evidence>
<dbReference type="EMBL" id="JH600068">
    <property type="protein sequence ID" value="EIG53260.1"/>
    <property type="molecule type" value="Genomic_DNA"/>
</dbReference>
<dbReference type="InterPro" id="IPR005839">
    <property type="entry name" value="Methylthiotransferase"/>
</dbReference>
<dbReference type="FunFam" id="3.80.30.20:FF:000001">
    <property type="entry name" value="tRNA-2-methylthio-N(6)-dimethylallyladenosine synthase 2"/>
    <property type="match status" value="1"/>
</dbReference>
<evidence type="ECO:0000313" key="17">
    <source>
        <dbReference type="EMBL" id="EIG53260.1"/>
    </source>
</evidence>
<dbReference type="GO" id="GO:0046872">
    <property type="term" value="F:metal ion binding"/>
    <property type="evidence" value="ECO:0007669"/>
    <property type="project" value="UniProtKB-KW"/>
</dbReference>
<comment type="catalytic activity">
    <reaction evidence="13">
        <text>N(6)-dimethylallyladenosine(37) in tRNA + (sulfur carrier)-SH + AH2 + 2 S-adenosyl-L-methionine = 2-methylsulfanyl-N(6)-dimethylallyladenosine(37) in tRNA + (sulfur carrier)-H + 5'-deoxyadenosine + L-methionine + A + S-adenosyl-L-homocysteine + 2 H(+)</text>
        <dbReference type="Rhea" id="RHEA:37067"/>
        <dbReference type="Rhea" id="RHEA-COMP:10375"/>
        <dbReference type="Rhea" id="RHEA-COMP:10376"/>
        <dbReference type="Rhea" id="RHEA-COMP:14737"/>
        <dbReference type="Rhea" id="RHEA-COMP:14739"/>
        <dbReference type="ChEBI" id="CHEBI:13193"/>
        <dbReference type="ChEBI" id="CHEBI:15378"/>
        <dbReference type="ChEBI" id="CHEBI:17319"/>
        <dbReference type="ChEBI" id="CHEBI:17499"/>
        <dbReference type="ChEBI" id="CHEBI:29917"/>
        <dbReference type="ChEBI" id="CHEBI:57844"/>
        <dbReference type="ChEBI" id="CHEBI:57856"/>
        <dbReference type="ChEBI" id="CHEBI:59789"/>
        <dbReference type="ChEBI" id="CHEBI:64428"/>
        <dbReference type="ChEBI" id="CHEBI:74415"/>
        <dbReference type="ChEBI" id="CHEBI:74417"/>
        <dbReference type="EC" id="2.8.4.3"/>
    </reaction>
</comment>
<dbReference type="SFLD" id="SFLDF00273">
    <property type="entry name" value="(dimethylallyl)adenosine_tRNA"/>
    <property type="match status" value="1"/>
</dbReference>
<dbReference type="PROSITE" id="PS01278">
    <property type="entry name" value="MTTASE_RADICAL"/>
    <property type="match status" value="1"/>
</dbReference>
<keyword evidence="4 13" id="KW-0808">Transferase</keyword>
<dbReference type="GO" id="GO:0051539">
    <property type="term" value="F:4 iron, 4 sulfur cluster binding"/>
    <property type="evidence" value="ECO:0007669"/>
    <property type="project" value="UniProtKB-UniRule"/>
</dbReference>
<dbReference type="InterPro" id="IPR006463">
    <property type="entry name" value="MiaB_methiolase"/>
</dbReference>
<evidence type="ECO:0000256" key="12">
    <source>
        <dbReference type="ARBA" id="ARBA00081141"/>
    </source>
</evidence>
<dbReference type="PROSITE" id="PS51449">
    <property type="entry name" value="MTTASE_N"/>
    <property type="match status" value="1"/>
</dbReference>
<dbReference type="Gene3D" id="3.40.50.12160">
    <property type="entry name" value="Methylthiotransferase, N-terminal domain"/>
    <property type="match status" value="1"/>
</dbReference>
<dbReference type="AlphaFoldDB" id="I2Q0F4"/>
<evidence type="ECO:0000256" key="1">
    <source>
        <dbReference type="ARBA" id="ARBA00003234"/>
    </source>
</evidence>
<accession>I2Q0F4</accession>
<keyword evidence="13" id="KW-0819">tRNA processing</keyword>
<dbReference type="SFLD" id="SFLDG01061">
    <property type="entry name" value="methylthiotransferase"/>
    <property type="match status" value="1"/>
</dbReference>
<keyword evidence="6 13" id="KW-0479">Metal-binding</keyword>
<reference evidence="17" key="1">
    <citation type="submission" date="2011-11" db="EMBL/GenBank/DDBJ databases">
        <title>Improved High-Quality Draft sequence of Desulfovibrio sp. U5L.</title>
        <authorList>
            <consortium name="US DOE Joint Genome Institute"/>
            <person name="Lucas S."/>
            <person name="Han J."/>
            <person name="Lapidus A."/>
            <person name="Cheng J.-F."/>
            <person name="Goodwin L."/>
            <person name="Pitluck S."/>
            <person name="Peters L."/>
            <person name="Ovchinnikova G."/>
            <person name="Held B."/>
            <person name="Detter J.C."/>
            <person name="Han C."/>
            <person name="Tapia R."/>
            <person name="Land M."/>
            <person name="Hauser L."/>
            <person name="Kyrpides N."/>
            <person name="Ivanova N."/>
            <person name="Pagani I."/>
            <person name="Gabster J."/>
            <person name="Walker C."/>
            <person name="Stolyar S."/>
            <person name="Stahl D."/>
            <person name="Arkin A."/>
            <person name="Dehal P."/>
            <person name="Hazen T."/>
            <person name="Woyke T."/>
        </authorList>
    </citation>
    <scope>NUCLEOTIDE SEQUENCE [LARGE SCALE GENOMIC DNA]</scope>
    <source>
        <strain evidence="17">U5L</strain>
    </source>
</reference>
<dbReference type="SFLD" id="SFLDS00029">
    <property type="entry name" value="Radical_SAM"/>
    <property type="match status" value="1"/>
</dbReference>
<feature type="domain" description="MTTase N-terminal" evidence="15">
    <location>
        <begin position="68"/>
        <end position="183"/>
    </location>
</feature>
<evidence type="ECO:0000259" key="14">
    <source>
        <dbReference type="PROSITE" id="PS50926"/>
    </source>
</evidence>
<keyword evidence="3 13" id="KW-0963">Cytoplasm</keyword>
<dbReference type="Pfam" id="PF00919">
    <property type="entry name" value="UPF0004"/>
    <property type="match status" value="1"/>
</dbReference>
<comment type="subcellular location">
    <subcellularLocation>
        <location evidence="13">Cytoplasm</location>
    </subcellularLocation>
</comment>
<dbReference type="InterPro" id="IPR058240">
    <property type="entry name" value="rSAM_sf"/>
</dbReference>
<dbReference type="PROSITE" id="PS50926">
    <property type="entry name" value="TRAM"/>
    <property type="match status" value="1"/>
</dbReference>
<keyword evidence="8 13" id="KW-0411">Iron-sulfur</keyword>
<dbReference type="InterPro" id="IPR020612">
    <property type="entry name" value="Methylthiotransferase_CS"/>
</dbReference>
<dbReference type="SUPFAM" id="SSF102114">
    <property type="entry name" value="Radical SAM enzymes"/>
    <property type="match status" value="1"/>
</dbReference>
<dbReference type="PANTHER" id="PTHR43020:SF2">
    <property type="entry name" value="MITOCHONDRIAL TRNA METHYLTHIOTRANSFERASE CDK5RAP1"/>
    <property type="match status" value="1"/>
</dbReference>
<evidence type="ECO:0000259" key="16">
    <source>
        <dbReference type="PROSITE" id="PS51918"/>
    </source>
</evidence>
<dbReference type="GO" id="GO:0005829">
    <property type="term" value="C:cytosol"/>
    <property type="evidence" value="ECO:0007669"/>
    <property type="project" value="TreeGrafter"/>
</dbReference>
<comment type="function">
    <text evidence="1 13">Catalyzes the methylthiolation of N6-(dimethylallyl)adenosine (i(6)A), leading to the formation of 2-methylthio-N6-(dimethylallyl)adenosine (ms(2)i(6)A) at position 37 in tRNAs that read codons beginning with uridine.</text>
</comment>
<keyword evidence="2 13" id="KW-0004">4Fe-4S</keyword>
<proteinExistence type="inferred from homology"/>
<feature type="binding site" evidence="13">
    <location>
        <position position="77"/>
    </location>
    <ligand>
        <name>[4Fe-4S] cluster</name>
        <dbReference type="ChEBI" id="CHEBI:49883"/>
        <label>1</label>
    </ligand>
</feature>
<feature type="domain" description="TRAM" evidence="14">
    <location>
        <begin position="442"/>
        <end position="510"/>
    </location>
</feature>
<evidence type="ECO:0000256" key="3">
    <source>
        <dbReference type="ARBA" id="ARBA00022490"/>
    </source>
</evidence>